<reference evidence="1 2" key="1">
    <citation type="submission" date="2019-10" db="EMBL/GenBank/DDBJ databases">
        <authorList>
            <person name="Wang R."/>
        </authorList>
    </citation>
    <scope>NUCLEOTIDE SEQUENCE [LARGE SCALE GENOMIC DNA]</scope>
    <source>
        <strain evidence="1 2">ATCC 19377</strain>
    </source>
</reference>
<sequence length="62" mass="7392">MRFERHDGEKNYGFVCVKDSQTVTLKGEFDIEFDVNMQTLLQNYRPILEEGELWPEDLPRVD</sequence>
<dbReference type="AlphaFoldDB" id="A0A5P9XQQ0"/>
<dbReference type="RefSeq" id="WP_153940631.1">
    <property type="nucleotide sequence ID" value="NZ_CP045571.1"/>
</dbReference>
<gene>
    <name evidence="1" type="ORF">GCD22_01741</name>
</gene>
<accession>A0A5P9XQQ0</accession>
<dbReference type="EMBL" id="CP045571">
    <property type="protein sequence ID" value="QFX96030.1"/>
    <property type="molecule type" value="Genomic_DNA"/>
</dbReference>
<evidence type="ECO:0000313" key="1">
    <source>
        <dbReference type="EMBL" id="QFX96030.1"/>
    </source>
</evidence>
<dbReference type="GeneID" id="60696080"/>
<proteinExistence type="predicted"/>
<dbReference type="KEGG" id="atx:GCD22_01741"/>
<name>A0A5P9XQQ0_ACITH</name>
<protein>
    <submittedName>
        <fullName evidence="1">Uncharacterized protein</fullName>
    </submittedName>
</protein>
<dbReference type="Proteomes" id="UP000363590">
    <property type="component" value="Chromosome"/>
</dbReference>
<evidence type="ECO:0000313" key="2">
    <source>
        <dbReference type="Proteomes" id="UP000363590"/>
    </source>
</evidence>
<organism evidence="1 2">
    <name type="scientific">Acidithiobacillus thiooxidans ATCC 19377</name>
    <dbReference type="NCBI Taxonomy" id="637390"/>
    <lineage>
        <taxon>Bacteria</taxon>
        <taxon>Pseudomonadati</taxon>
        <taxon>Pseudomonadota</taxon>
        <taxon>Acidithiobacillia</taxon>
        <taxon>Acidithiobacillales</taxon>
        <taxon>Acidithiobacillaceae</taxon>
        <taxon>Acidithiobacillus</taxon>
    </lineage>
</organism>